<reference evidence="2 3" key="1">
    <citation type="journal article" date="2024" name="J Genomics">
        <title>Draft genome sequencing and assembly of Favolaschia claudopus CIRM-BRFM 2984 isolated from oak limbs.</title>
        <authorList>
            <person name="Navarro D."/>
            <person name="Drula E."/>
            <person name="Chaduli D."/>
            <person name="Cazenave R."/>
            <person name="Ahrendt S."/>
            <person name="Wang J."/>
            <person name="Lipzen A."/>
            <person name="Daum C."/>
            <person name="Barry K."/>
            <person name="Grigoriev I.V."/>
            <person name="Favel A."/>
            <person name="Rosso M.N."/>
            <person name="Martin F."/>
        </authorList>
    </citation>
    <scope>NUCLEOTIDE SEQUENCE [LARGE SCALE GENOMIC DNA]</scope>
    <source>
        <strain evidence="2 3">CIRM-BRFM 2984</strain>
    </source>
</reference>
<feature type="chain" id="PRO_5043967849" evidence="1">
    <location>
        <begin position="25"/>
        <end position="162"/>
    </location>
</feature>
<dbReference type="AlphaFoldDB" id="A0AAW0CRY4"/>
<dbReference type="Proteomes" id="UP001362999">
    <property type="component" value="Unassembled WGS sequence"/>
</dbReference>
<keyword evidence="3" id="KW-1185">Reference proteome</keyword>
<gene>
    <name evidence="2" type="ORF">R3P38DRAFT_2767660</name>
</gene>
<organism evidence="2 3">
    <name type="scientific">Favolaschia claudopus</name>
    <dbReference type="NCBI Taxonomy" id="2862362"/>
    <lineage>
        <taxon>Eukaryota</taxon>
        <taxon>Fungi</taxon>
        <taxon>Dikarya</taxon>
        <taxon>Basidiomycota</taxon>
        <taxon>Agaricomycotina</taxon>
        <taxon>Agaricomycetes</taxon>
        <taxon>Agaricomycetidae</taxon>
        <taxon>Agaricales</taxon>
        <taxon>Marasmiineae</taxon>
        <taxon>Mycenaceae</taxon>
        <taxon>Favolaschia</taxon>
    </lineage>
</organism>
<feature type="signal peptide" evidence="1">
    <location>
        <begin position="1"/>
        <end position="24"/>
    </location>
</feature>
<accession>A0AAW0CRY4</accession>
<dbReference type="EMBL" id="JAWWNJ010000013">
    <property type="protein sequence ID" value="KAK7042037.1"/>
    <property type="molecule type" value="Genomic_DNA"/>
</dbReference>
<evidence type="ECO:0000313" key="2">
    <source>
        <dbReference type="EMBL" id="KAK7042037.1"/>
    </source>
</evidence>
<sequence>MTMLRALLLTFAVAYLIPRAPVRSGTPSDGGAEHTSMYVHTAAGGDTAALGEDQYEHWVVRTRMLNPLPLSVDHRVRVSAPDWLEIGRFLAGKRSRWIRWPGCFQSVWIGFALPEQTRKRETAFRGVRRCSSVAKGGQRRPRLAGKLEVYEKELITPAKRII</sequence>
<evidence type="ECO:0000256" key="1">
    <source>
        <dbReference type="SAM" id="SignalP"/>
    </source>
</evidence>
<evidence type="ECO:0000313" key="3">
    <source>
        <dbReference type="Proteomes" id="UP001362999"/>
    </source>
</evidence>
<comment type="caution">
    <text evidence="2">The sequence shown here is derived from an EMBL/GenBank/DDBJ whole genome shotgun (WGS) entry which is preliminary data.</text>
</comment>
<keyword evidence="1" id="KW-0732">Signal</keyword>
<protein>
    <submittedName>
        <fullName evidence="2">Uncharacterized protein</fullName>
    </submittedName>
</protein>
<proteinExistence type="predicted"/>
<name>A0AAW0CRY4_9AGAR</name>